<dbReference type="PANTHER" id="PTHR47200">
    <property type="entry name" value="THYLAKOID LUMENAL 15 KDA PROTEIN 1, CHLOROPLASTIC"/>
    <property type="match status" value="1"/>
</dbReference>
<evidence type="ECO:0008006" key="4">
    <source>
        <dbReference type="Google" id="ProtNLM"/>
    </source>
</evidence>
<keyword evidence="2" id="KW-0732">Signal</keyword>
<dbReference type="AlphaFoldDB" id="A0A7S2I9G5"/>
<dbReference type="SUPFAM" id="SSF141571">
    <property type="entry name" value="Pentapeptide repeat-like"/>
    <property type="match status" value="1"/>
</dbReference>
<gene>
    <name evidence="3" type="ORF">HTAM1171_LOCUS10507</name>
</gene>
<feature type="region of interest" description="Disordered" evidence="1">
    <location>
        <begin position="214"/>
        <end position="233"/>
    </location>
</feature>
<protein>
    <recommendedName>
        <fullName evidence="4">Pentapeptide repeat-containing protein</fullName>
    </recommendedName>
</protein>
<sequence length="233" mass="24728">MKIIASFVLLLSFAFSSVDAFQASNVSHHRLAVTRPSRTARAAFWRNDRDGSTTTNEPKSVASSPLATTSTLAASLFVILSTAISPPAANAVSGGGKDFANLDITGQDFANNSKDYKGKDFSQVIAKGTQFMNSNLQGCRFYKAYLVNADFSGADIRGASVEDTSMDGANLKGTNAAGAYFSQSLLDVKTIENADFTDAQIPIKILPQICEREDAKGTNPSSGADTRDSLMCP</sequence>
<evidence type="ECO:0000256" key="2">
    <source>
        <dbReference type="SAM" id="SignalP"/>
    </source>
</evidence>
<organism evidence="3">
    <name type="scientific">Helicotheca tamesis</name>
    <dbReference type="NCBI Taxonomy" id="374047"/>
    <lineage>
        <taxon>Eukaryota</taxon>
        <taxon>Sar</taxon>
        <taxon>Stramenopiles</taxon>
        <taxon>Ochrophyta</taxon>
        <taxon>Bacillariophyta</taxon>
        <taxon>Mediophyceae</taxon>
        <taxon>Lithodesmiophycidae</taxon>
        <taxon>Lithodesmiales</taxon>
        <taxon>Lithodesmiaceae</taxon>
        <taxon>Helicotheca</taxon>
    </lineage>
</organism>
<reference evidence="3" key="1">
    <citation type="submission" date="2021-01" db="EMBL/GenBank/DDBJ databases">
        <authorList>
            <person name="Corre E."/>
            <person name="Pelletier E."/>
            <person name="Niang G."/>
            <person name="Scheremetjew M."/>
            <person name="Finn R."/>
            <person name="Kale V."/>
            <person name="Holt S."/>
            <person name="Cochrane G."/>
            <person name="Meng A."/>
            <person name="Brown T."/>
            <person name="Cohen L."/>
        </authorList>
    </citation>
    <scope>NUCLEOTIDE SEQUENCE</scope>
    <source>
        <strain evidence="3">CCMP826</strain>
    </source>
</reference>
<name>A0A7S2I9G5_9STRA</name>
<dbReference type="EMBL" id="HBGV01017092">
    <property type="protein sequence ID" value="CAD9512418.1"/>
    <property type="molecule type" value="Transcribed_RNA"/>
</dbReference>
<dbReference type="Gene3D" id="2.160.20.80">
    <property type="entry name" value="E3 ubiquitin-protein ligase SopA"/>
    <property type="match status" value="1"/>
</dbReference>
<accession>A0A7S2I9G5</accession>
<evidence type="ECO:0000313" key="3">
    <source>
        <dbReference type="EMBL" id="CAD9512418.1"/>
    </source>
</evidence>
<dbReference type="InterPro" id="IPR044213">
    <property type="entry name" value="At2g44920-like"/>
</dbReference>
<feature type="chain" id="PRO_5030767795" description="Pentapeptide repeat-containing protein" evidence="2">
    <location>
        <begin position="21"/>
        <end position="233"/>
    </location>
</feature>
<dbReference type="PANTHER" id="PTHR47200:SF2">
    <property type="entry name" value="THYLAKOID LUMENAL 15 KDA PROTEIN 1, CHLOROPLASTIC"/>
    <property type="match status" value="1"/>
</dbReference>
<proteinExistence type="predicted"/>
<dbReference type="Pfam" id="PF00805">
    <property type="entry name" value="Pentapeptide"/>
    <property type="match status" value="1"/>
</dbReference>
<evidence type="ECO:0000256" key="1">
    <source>
        <dbReference type="SAM" id="MobiDB-lite"/>
    </source>
</evidence>
<feature type="signal peptide" evidence="2">
    <location>
        <begin position="1"/>
        <end position="20"/>
    </location>
</feature>
<dbReference type="InterPro" id="IPR001646">
    <property type="entry name" value="5peptide_repeat"/>
</dbReference>